<feature type="region of interest" description="Disordered" evidence="8">
    <location>
        <begin position="346"/>
        <end position="368"/>
    </location>
</feature>
<feature type="domain" description="tRNA(Ile)-lysidine/2-thiocytidine synthase N-terminal" evidence="9">
    <location>
        <begin position="39"/>
        <end position="218"/>
    </location>
</feature>
<dbReference type="NCBIfam" id="TIGR02432">
    <property type="entry name" value="lysidine_TilS_N"/>
    <property type="match status" value="1"/>
</dbReference>
<dbReference type="InterPro" id="IPR012094">
    <property type="entry name" value="tRNA_Ile_lys_synt"/>
</dbReference>
<sequence>MTQFGRRGRLLPQVSTARRALEYTLTQSLGRAPEPTDLVLVALSGGPDSLALAAAAAHFSRRRRFQVGAVVVDHQLQEGSGAVAAVAAGQAKELGLDPVVIQAVTVQRGADGPEAAARDARYAVLCDQMAATGAHAVLLGHTRDDQAETVLLGLARGSGTRSLAGMAPVSTRGGLRLLRPLLGHTRQDTEGICTAEQLAPWMDPTNKDQSFMRARVRHTVLPFLEQELGPGVAASLSRTAAILGADADALEEQAQILLDRAQREAAAQVQDGVAQPAPTGSVLLSLSALQTQPEALTRRVLARACVLAGGQPVAHERLEALAELAAGTGQAGPVQMAGKVSVYRRRPIRPRRSRAERPRGTLEFRRTD</sequence>
<name>A0A846TYQ5_9MICC</name>
<dbReference type="Proteomes" id="UP000521379">
    <property type="component" value="Unassembled WGS sequence"/>
</dbReference>
<reference evidence="11 12" key="1">
    <citation type="submission" date="2020-02" db="EMBL/GenBank/DDBJ databases">
        <authorList>
            <person name="Sun Q."/>
        </authorList>
    </citation>
    <scope>NUCLEOTIDE SEQUENCE [LARGE SCALE GENOMIC DNA]</scope>
    <source>
        <strain evidence="11 12">YIM 13062</strain>
    </source>
</reference>
<dbReference type="EC" id="6.3.4.19" evidence="7"/>
<evidence type="ECO:0000256" key="1">
    <source>
        <dbReference type="ARBA" id="ARBA00022490"/>
    </source>
</evidence>
<dbReference type="Gene3D" id="1.20.59.20">
    <property type="match status" value="1"/>
</dbReference>
<dbReference type="AlphaFoldDB" id="A0A846TYQ5"/>
<comment type="function">
    <text evidence="7">Ligates lysine onto the cytidine present at position 34 of the AUA codon-specific tRNA(Ile) that contains the anticodon CAU, in an ATP-dependent manner. Cytidine is converted to lysidine, thus changing the amino acid specificity of the tRNA from methionine to isoleucine.</text>
</comment>
<evidence type="ECO:0000256" key="4">
    <source>
        <dbReference type="ARBA" id="ARBA00022741"/>
    </source>
</evidence>
<proteinExistence type="inferred from homology"/>
<evidence type="ECO:0000259" key="10">
    <source>
        <dbReference type="Pfam" id="PF09179"/>
    </source>
</evidence>
<keyword evidence="3 7" id="KW-0819">tRNA processing</keyword>
<dbReference type="SUPFAM" id="SSF52402">
    <property type="entry name" value="Adenine nucleotide alpha hydrolases-like"/>
    <property type="match status" value="1"/>
</dbReference>
<dbReference type="Pfam" id="PF01171">
    <property type="entry name" value="ATP_bind_3"/>
    <property type="match status" value="1"/>
</dbReference>
<dbReference type="Gene3D" id="3.40.50.620">
    <property type="entry name" value="HUPs"/>
    <property type="match status" value="1"/>
</dbReference>
<dbReference type="InterPro" id="IPR011063">
    <property type="entry name" value="TilS/TtcA_N"/>
</dbReference>
<keyword evidence="4 7" id="KW-0547">Nucleotide-binding</keyword>
<evidence type="ECO:0000256" key="7">
    <source>
        <dbReference type="HAMAP-Rule" id="MF_01161"/>
    </source>
</evidence>
<gene>
    <name evidence="7 11" type="primary">tilS</name>
    <name evidence="11" type="ORF">GTW58_10425</name>
</gene>
<dbReference type="InterPro" id="IPR015262">
    <property type="entry name" value="tRNA_Ile_lys_synt_subst-bd"/>
</dbReference>
<comment type="catalytic activity">
    <reaction evidence="6 7">
        <text>cytidine(34) in tRNA(Ile2) + L-lysine + ATP = lysidine(34) in tRNA(Ile2) + AMP + diphosphate + H(+)</text>
        <dbReference type="Rhea" id="RHEA:43744"/>
        <dbReference type="Rhea" id="RHEA-COMP:10625"/>
        <dbReference type="Rhea" id="RHEA-COMP:10670"/>
        <dbReference type="ChEBI" id="CHEBI:15378"/>
        <dbReference type="ChEBI" id="CHEBI:30616"/>
        <dbReference type="ChEBI" id="CHEBI:32551"/>
        <dbReference type="ChEBI" id="CHEBI:33019"/>
        <dbReference type="ChEBI" id="CHEBI:82748"/>
        <dbReference type="ChEBI" id="CHEBI:83665"/>
        <dbReference type="ChEBI" id="CHEBI:456215"/>
        <dbReference type="EC" id="6.3.4.19"/>
    </reaction>
</comment>
<evidence type="ECO:0000259" key="9">
    <source>
        <dbReference type="Pfam" id="PF01171"/>
    </source>
</evidence>
<keyword evidence="2 7" id="KW-0436">Ligase</keyword>
<feature type="domain" description="tRNA(Ile)-lysidine synthase substrate-binding" evidence="10">
    <location>
        <begin position="284"/>
        <end position="345"/>
    </location>
</feature>
<dbReference type="PANTHER" id="PTHR43033">
    <property type="entry name" value="TRNA(ILE)-LYSIDINE SYNTHASE-RELATED"/>
    <property type="match status" value="1"/>
</dbReference>
<protein>
    <recommendedName>
        <fullName evidence="7">tRNA(Ile)-lysidine synthase</fullName>
        <ecNumber evidence="7">6.3.4.19</ecNumber>
    </recommendedName>
    <alternativeName>
        <fullName evidence="7">tRNA(Ile)-2-lysyl-cytidine synthase</fullName>
    </alternativeName>
    <alternativeName>
        <fullName evidence="7">tRNA(Ile)-lysidine synthetase</fullName>
    </alternativeName>
</protein>
<comment type="subcellular location">
    <subcellularLocation>
        <location evidence="7">Cytoplasm</location>
    </subcellularLocation>
</comment>
<keyword evidence="1 7" id="KW-0963">Cytoplasm</keyword>
<evidence type="ECO:0000256" key="5">
    <source>
        <dbReference type="ARBA" id="ARBA00022840"/>
    </source>
</evidence>
<evidence type="ECO:0000256" key="8">
    <source>
        <dbReference type="SAM" id="MobiDB-lite"/>
    </source>
</evidence>
<accession>A0A846TYQ5</accession>
<dbReference type="RefSeq" id="WP_047688688.1">
    <property type="nucleotide sequence ID" value="NZ_JAAVUN010000022.1"/>
</dbReference>
<dbReference type="GO" id="GO:0005737">
    <property type="term" value="C:cytoplasm"/>
    <property type="evidence" value="ECO:0007669"/>
    <property type="project" value="UniProtKB-SubCell"/>
</dbReference>
<dbReference type="CDD" id="cd01992">
    <property type="entry name" value="TilS_N"/>
    <property type="match status" value="1"/>
</dbReference>
<evidence type="ECO:0000256" key="3">
    <source>
        <dbReference type="ARBA" id="ARBA00022694"/>
    </source>
</evidence>
<dbReference type="PANTHER" id="PTHR43033:SF1">
    <property type="entry name" value="TRNA(ILE)-LYSIDINE SYNTHASE-RELATED"/>
    <property type="match status" value="1"/>
</dbReference>
<evidence type="ECO:0000313" key="12">
    <source>
        <dbReference type="Proteomes" id="UP000521379"/>
    </source>
</evidence>
<dbReference type="InterPro" id="IPR014729">
    <property type="entry name" value="Rossmann-like_a/b/a_fold"/>
</dbReference>
<evidence type="ECO:0000256" key="6">
    <source>
        <dbReference type="ARBA" id="ARBA00048539"/>
    </source>
</evidence>
<dbReference type="GO" id="GO:0032267">
    <property type="term" value="F:tRNA(Ile)-lysidine synthase activity"/>
    <property type="evidence" value="ECO:0007669"/>
    <property type="project" value="UniProtKB-EC"/>
</dbReference>
<dbReference type="GO" id="GO:0006400">
    <property type="term" value="P:tRNA modification"/>
    <property type="evidence" value="ECO:0007669"/>
    <property type="project" value="UniProtKB-UniRule"/>
</dbReference>
<dbReference type="HAMAP" id="MF_01161">
    <property type="entry name" value="tRNA_Ile_lys_synt"/>
    <property type="match status" value="1"/>
</dbReference>
<comment type="similarity">
    <text evidence="7">Belongs to the tRNA(Ile)-lysidine synthase family.</text>
</comment>
<keyword evidence="12" id="KW-1185">Reference proteome</keyword>
<keyword evidence="5 7" id="KW-0067">ATP-binding</keyword>
<dbReference type="Pfam" id="PF09179">
    <property type="entry name" value="TilS"/>
    <property type="match status" value="1"/>
</dbReference>
<feature type="compositionally biased region" description="Basic and acidic residues" evidence="8">
    <location>
        <begin position="353"/>
        <end position="368"/>
    </location>
</feature>
<dbReference type="EMBL" id="JAAVUN010000022">
    <property type="protein sequence ID" value="NKE10337.1"/>
    <property type="molecule type" value="Genomic_DNA"/>
</dbReference>
<organism evidence="11 12">
    <name type="scientific">Kocuria subflava</name>
    <dbReference type="NCBI Taxonomy" id="1736139"/>
    <lineage>
        <taxon>Bacteria</taxon>
        <taxon>Bacillati</taxon>
        <taxon>Actinomycetota</taxon>
        <taxon>Actinomycetes</taxon>
        <taxon>Micrococcales</taxon>
        <taxon>Micrococcaceae</taxon>
        <taxon>Kocuria</taxon>
    </lineage>
</organism>
<dbReference type="GO" id="GO:0005524">
    <property type="term" value="F:ATP binding"/>
    <property type="evidence" value="ECO:0007669"/>
    <property type="project" value="UniProtKB-UniRule"/>
</dbReference>
<feature type="binding site" evidence="7">
    <location>
        <begin position="44"/>
        <end position="49"/>
    </location>
    <ligand>
        <name>ATP</name>
        <dbReference type="ChEBI" id="CHEBI:30616"/>
    </ligand>
</feature>
<dbReference type="SUPFAM" id="SSF82829">
    <property type="entry name" value="MesJ substrate recognition domain-like"/>
    <property type="match status" value="1"/>
</dbReference>
<comment type="caution">
    <text evidence="11">The sequence shown here is derived from an EMBL/GenBank/DDBJ whole genome shotgun (WGS) entry which is preliminary data.</text>
</comment>
<evidence type="ECO:0000256" key="2">
    <source>
        <dbReference type="ARBA" id="ARBA00022598"/>
    </source>
</evidence>
<evidence type="ECO:0000313" key="11">
    <source>
        <dbReference type="EMBL" id="NKE10337.1"/>
    </source>
</evidence>
<dbReference type="InterPro" id="IPR012795">
    <property type="entry name" value="tRNA_Ile_lys_synt_N"/>
</dbReference>
<comment type="domain">
    <text evidence="7">The N-terminal region contains the highly conserved SGGXDS motif, predicted to be a P-loop motif involved in ATP binding.</text>
</comment>